<proteinExistence type="inferred from homology"/>
<keyword evidence="4 7" id="KW-0812">Transmembrane</keyword>
<dbReference type="EMBL" id="CP070496">
    <property type="protein sequence ID" value="QSB05595.1"/>
    <property type="molecule type" value="Genomic_DNA"/>
</dbReference>
<evidence type="ECO:0000259" key="9">
    <source>
        <dbReference type="Pfam" id="PF09335"/>
    </source>
</evidence>
<comment type="similarity">
    <text evidence="2 7">Belongs to the TVP38/TMEM64 family.</text>
</comment>
<comment type="subcellular location">
    <subcellularLocation>
        <location evidence="1 7">Cell membrane</location>
        <topology evidence="1 7">Multi-pass membrane protein</topology>
    </subcellularLocation>
</comment>
<feature type="transmembrane region" description="Helical" evidence="7">
    <location>
        <begin position="54"/>
        <end position="75"/>
    </location>
</feature>
<evidence type="ECO:0000256" key="5">
    <source>
        <dbReference type="ARBA" id="ARBA00022989"/>
    </source>
</evidence>
<evidence type="ECO:0000313" key="10">
    <source>
        <dbReference type="EMBL" id="QSB05595.1"/>
    </source>
</evidence>
<accession>A0A895XR11</accession>
<keyword evidence="11" id="KW-1185">Reference proteome</keyword>
<evidence type="ECO:0000256" key="6">
    <source>
        <dbReference type="ARBA" id="ARBA00023136"/>
    </source>
</evidence>
<evidence type="ECO:0000256" key="3">
    <source>
        <dbReference type="ARBA" id="ARBA00022475"/>
    </source>
</evidence>
<feature type="transmembrane region" description="Helical" evidence="7">
    <location>
        <begin position="213"/>
        <end position="232"/>
    </location>
</feature>
<dbReference type="RefSeq" id="WP_213171605.1">
    <property type="nucleotide sequence ID" value="NZ_CP070496.1"/>
</dbReference>
<keyword evidence="6 7" id="KW-0472">Membrane</keyword>
<keyword evidence="5 7" id="KW-1133">Transmembrane helix</keyword>
<feature type="domain" description="VTT" evidence="9">
    <location>
        <begin position="75"/>
        <end position="203"/>
    </location>
</feature>
<organism evidence="10 11">
    <name type="scientific">Natronoglycomyces albus</name>
    <dbReference type="NCBI Taxonomy" id="2811108"/>
    <lineage>
        <taxon>Bacteria</taxon>
        <taxon>Bacillati</taxon>
        <taxon>Actinomycetota</taxon>
        <taxon>Actinomycetes</taxon>
        <taxon>Glycomycetales</taxon>
        <taxon>Glycomycetaceae</taxon>
        <taxon>Natronoglycomyces</taxon>
    </lineage>
</organism>
<dbReference type="Proteomes" id="UP000662939">
    <property type="component" value="Chromosome"/>
</dbReference>
<feature type="transmembrane region" description="Helical" evidence="7">
    <location>
        <begin position="182"/>
        <end position="207"/>
    </location>
</feature>
<dbReference type="GO" id="GO:0005886">
    <property type="term" value="C:plasma membrane"/>
    <property type="evidence" value="ECO:0007669"/>
    <property type="project" value="UniProtKB-SubCell"/>
</dbReference>
<evidence type="ECO:0000256" key="7">
    <source>
        <dbReference type="RuleBase" id="RU366058"/>
    </source>
</evidence>
<dbReference type="Pfam" id="PF09335">
    <property type="entry name" value="VTT_dom"/>
    <property type="match status" value="1"/>
</dbReference>
<reference evidence="10" key="1">
    <citation type="submission" date="2021-02" db="EMBL/GenBank/DDBJ databases">
        <title>Natronoglycomyces albus gen. nov., sp. nov, a haloalkaliphilic actinobacterium from a soda solonchak soil.</title>
        <authorList>
            <person name="Sorokin D.Y."/>
            <person name="Khijniak T.V."/>
            <person name="Zakharycheva A.P."/>
            <person name="Boueva O.V."/>
            <person name="Ariskina E.V."/>
            <person name="Hahnke R.L."/>
            <person name="Bunk B."/>
            <person name="Sproer C."/>
            <person name="Schumann P."/>
            <person name="Evtushenko L.I."/>
            <person name="Kublanov I.V."/>
        </authorList>
    </citation>
    <scope>NUCLEOTIDE SEQUENCE</scope>
    <source>
        <strain evidence="10">DSM 106290</strain>
    </source>
</reference>
<feature type="transmembrane region" description="Helical" evidence="7">
    <location>
        <begin position="95"/>
        <end position="116"/>
    </location>
</feature>
<dbReference type="KEGG" id="nav:JQS30_01300"/>
<dbReference type="InterPro" id="IPR032816">
    <property type="entry name" value="VTT_dom"/>
</dbReference>
<gene>
    <name evidence="10" type="ORF">JQS30_01300</name>
</gene>
<sequence>MTANTPTDPPAPEDVVSKRAGLRLVALITMVGIAAVVISNVLPERSEITEIVEAAGVWGPIIAIVGVAVLLMALVPRTPLCWVAGALFGWVPAMIYILIGTMMAALLGFIAGRAFGREWVASMLNRPHPGRIRRRVTTIMAGADSWLGKHGILGVGIIRLVPAAPYGVVSYLFGTTATKFRYYAVGCLLGSLPGTVGNTAIGAAIWGPAAVPVAVGVLVGLATLTLTLRYWLLRSSASPIKQAVQEEPVTEAAQPGAESVEGSRP</sequence>
<feature type="region of interest" description="Disordered" evidence="8">
    <location>
        <begin position="244"/>
        <end position="265"/>
    </location>
</feature>
<evidence type="ECO:0000256" key="4">
    <source>
        <dbReference type="ARBA" id="ARBA00022692"/>
    </source>
</evidence>
<dbReference type="InterPro" id="IPR015414">
    <property type="entry name" value="TMEM64"/>
</dbReference>
<dbReference type="PANTHER" id="PTHR12677">
    <property type="entry name" value="GOLGI APPARATUS MEMBRANE PROTEIN TVP38-RELATED"/>
    <property type="match status" value="1"/>
</dbReference>
<evidence type="ECO:0000256" key="8">
    <source>
        <dbReference type="SAM" id="MobiDB-lite"/>
    </source>
</evidence>
<keyword evidence="3 7" id="KW-1003">Cell membrane</keyword>
<feature type="transmembrane region" description="Helical" evidence="7">
    <location>
        <begin position="20"/>
        <end position="42"/>
    </location>
</feature>
<evidence type="ECO:0000256" key="1">
    <source>
        <dbReference type="ARBA" id="ARBA00004651"/>
    </source>
</evidence>
<protein>
    <recommendedName>
        <fullName evidence="7">TVP38/TMEM64 family membrane protein</fullName>
    </recommendedName>
</protein>
<dbReference type="PANTHER" id="PTHR12677:SF59">
    <property type="entry name" value="GOLGI APPARATUS MEMBRANE PROTEIN TVP38-RELATED"/>
    <property type="match status" value="1"/>
</dbReference>
<name>A0A895XR11_9ACTN</name>
<evidence type="ECO:0000256" key="2">
    <source>
        <dbReference type="ARBA" id="ARBA00008640"/>
    </source>
</evidence>
<dbReference type="AlphaFoldDB" id="A0A895XR11"/>
<evidence type="ECO:0000313" key="11">
    <source>
        <dbReference type="Proteomes" id="UP000662939"/>
    </source>
</evidence>